<dbReference type="InterPro" id="IPR045347">
    <property type="entry name" value="HIND"/>
</dbReference>
<name>A0A922MRA4_SPOEX</name>
<dbReference type="PANTHER" id="PTHR14152">
    <property type="entry name" value="SQUAMOUS CELL CARCINOMA ANTIGEN RECOGNISED BY CYTOTOXIC T LYMPHOCYTES"/>
    <property type="match status" value="1"/>
</dbReference>
<keyword evidence="5" id="KW-0539">Nucleus</keyword>
<evidence type="ECO:0000256" key="4">
    <source>
        <dbReference type="ARBA" id="ARBA00023187"/>
    </source>
</evidence>
<gene>
    <name evidence="7" type="ORF">HF086_007190</name>
</gene>
<feature type="compositionally biased region" description="Basic residues" evidence="6">
    <location>
        <begin position="1"/>
        <end position="19"/>
    </location>
</feature>
<feature type="compositionally biased region" description="Basic and acidic residues" evidence="6">
    <location>
        <begin position="21"/>
        <end position="34"/>
    </location>
</feature>
<evidence type="ECO:0000256" key="5">
    <source>
        <dbReference type="ARBA" id="ARBA00023242"/>
    </source>
</evidence>
<accession>A0A922MRA4</accession>
<dbReference type="EMBL" id="JACEFF010000201">
    <property type="protein sequence ID" value="KAH9642070.1"/>
    <property type="molecule type" value="Genomic_DNA"/>
</dbReference>
<reference evidence="7" key="1">
    <citation type="journal article" date="2021" name="G3 (Bethesda)">
        <title>Genome and transcriptome analysis of the beet armyworm Spodoptera exigua reveals targets for pest control. .</title>
        <authorList>
            <person name="Simon S."/>
            <person name="Breeschoten T."/>
            <person name="Jansen H.J."/>
            <person name="Dirks R.P."/>
            <person name="Schranz M.E."/>
            <person name="Ros V.I.D."/>
        </authorList>
    </citation>
    <scope>NUCLEOTIDE SEQUENCE</scope>
    <source>
        <strain evidence="7">TB_SE_WUR_2020</strain>
    </source>
</reference>
<evidence type="ECO:0000256" key="1">
    <source>
        <dbReference type="ARBA" id="ARBA00004123"/>
    </source>
</evidence>
<evidence type="ECO:0000256" key="3">
    <source>
        <dbReference type="ARBA" id="ARBA00022664"/>
    </source>
</evidence>
<feature type="compositionally biased region" description="Basic residues" evidence="6">
    <location>
        <begin position="35"/>
        <end position="45"/>
    </location>
</feature>
<feature type="compositionally biased region" description="Basic and acidic residues" evidence="6">
    <location>
        <begin position="147"/>
        <end position="163"/>
    </location>
</feature>
<dbReference type="GO" id="GO:0045292">
    <property type="term" value="P:mRNA cis splicing, via spliceosome"/>
    <property type="evidence" value="ECO:0007669"/>
    <property type="project" value="TreeGrafter"/>
</dbReference>
<proteinExistence type="inferred from homology"/>
<evidence type="ECO:0000313" key="7">
    <source>
        <dbReference type="EMBL" id="KAH9642070.1"/>
    </source>
</evidence>
<evidence type="ECO:0000256" key="6">
    <source>
        <dbReference type="SAM" id="MobiDB-lite"/>
    </source>
</evidence>
<dbReference type="PANTHER" id="PTHR14152:SF5">
    <property type="entry name" value="U4_U6.U5 TRI-SNRNP-ASSOCIATED PROTEIN 1"/>
    <property type="match status" value="1"/>
</dbReference>
<feature type="region of interest" description="Disordered" evidence="6">
    <location>
        <begin position="1"/>
        <end position="163"/>
    </location>
</feature>
<dbReference type="GO" id="GO:0046540">
    <property type="term" value="C:U4/U6 x U5 tri-snRNP complex"/>
    <property type="evidence" value="ECO:0007669"/>
    <property type="project" value="InterPro"/>
</dbReference>
<evidence type="ECO:0000313" key="8">
    <source>
        <dbReference type="Proteomes" id="UP000814243"/>
    </source>
</evidence>
<dbReference type="AlphaFoldDB" id="A0A922MRA4"/>
<dbReference type="InterPro" id="IPR005011">
    <property type="entry name" value="SNU66/SART1"/>
</dbReference>
<comment type="subcellular location">
    <subcellularLocation>
        <location evidence="1">Nucleus</location>
    </subcellularLocation>
</comment>
<dbReference type="Pfam" id="PF19252">
    <property type="entry name" value="HIND"/>
    <property type="match status" value="1"/>
</dbReference>
<comment type="caution">
    <text evidence="7">The sequence shown here is derived from an EMBL/GenBank/DDBJ whole genome shotgun (WGS) entry which is preliminary data.</text>
</comment>
<sequence>MGSKKHKKESKKKKHRSRSRSPLENEEVQRDRTERKKHRKHKDRKRDRSPDVEEVPVDSHLGKESAARSHSRSSSVERDRRAREQNRAQKDEQNHREKSSESEANTFIPARSADRSQSPPSTSGGGAQESLSIEETNKLRAKLGLKPLEHNEKPADDGKIKDDLGEFYHKPAANLAQQKKSEKIREKLQVHKEKRKIEQKLQTTLLAEESDDDDAAAWVKRSREIDKQKREAAKRASIP</sequence>
<protein>
    <submittedName>
        <fullName evidence="7">Uncharacterized protein</fullName>
    </submittedName>
</protein>
<dbReference type="Proteomes" id="UP000814243">
    <property type="component" value="Unassembled WGS sequence"/>
</dbReference>
<keyword evidence="3" id="KW-0507">mRNA processing</keyword>
<keyword evidence="4" id="KW-0508">mRNA splicing</keyword>
<organism evidence="7 8">
    <name type="scientific">Spodoptera exigua</name>
    <name type="common">Beet armyworm</name>
    <name type="synonym">Noctua fulgens</name>
    <dbReference type="NCBI Taxonomy" id="7107"/>
    <lineage>
        <taxon>Eukaryota</taxon>
        <taxon>Metazoa</taxon>
        <taxon>Ecdysozoa</taxon>
        <taxon>Arthropoda</taxon>
        <taxon>Hexapoda</taxon>
        <taxon>Insecta</taxon>
        <taxon>Pterygota</taxon>
        <taxon>Neoptera</taxon>
        <taxon>Endopterygota</taxon>
        <taxon>Lepidoptera</taxon>
        <taxon>Glossata</taxon>
        <taxon>Ditrysia</taxon>
        <taxon>Noctuoidea</taxon>
        <taxon>Noctuidae</taxon>
        <taxon>Amphipyrinae</taxon>
        <taxon>Spodoptera</taxon>
    </lineage>
</organism>
<feature type="compositionally biased region" description="Basic and acidic residues" evidence="6">
    <location>
        <begin position="75"/>
        <end position="101"/>
    </location>
</feature>
<comment type="similarity">
    <text evidence="2">Belongs to the SNU66/SART1 family.</text>
</comment>
<evidence type="ECO:0000256" key="2">
    <source>
        <dbReference type="ARBA" id="ARBA00006076"/>
    </source>
</evidence>
<dbReference type="GO" id="GO:0000481">
    <property type="term" value="P:maturation of 5S rRNA"/>
    <property type="evidence" value="ECO:0007669"/>
    <property type="project" value="TreeGrafter"/>
</dbReference>